<sequence length="48" mass="5612">MRHSYRPETRNIDRSGTAIDRRRETSTGAARLSTGNAEHRPERDNYRP</sequence>
<keyword evidence="3" id="KW-1185">Reference proteome</keyword>
<dbReference type="Proteomes" id="UP001597178">
    <property type="component" value="Unassembled WGS sequence"/>
</dbReference>
<dbReference type="EMBL" id="JBHTNH010000026">
    <property type="protein sequence ID" value="MFD1362486.1"/>
    <property type="molecule type" value="Genomic_DNA"/>
</dbReference>
<feature type="compositionally biased region" description="Basic and acidic residues" evidence="1">
    <location>
        <begin position="1"/>
        <end position="25"/>
    </location>
</feature>
<comment type="caution">
    <text evidence="2">The sequence shown here is derived from an EMBL/GenBank/DDBJ whole genome shotgun (WGS) entry which is preliminary data.</text>
</comment>
<accession>A0ABW3ZVV8</accession>
<feature type="compositionally biased region" description="Basic and acidic residues" evidence="1">
    <location>
        <begin position="37"/>
        <end position="48"/>
    </location>
</feature>
<protein>
    <submittedName>
        <fullName evidence="2">Uncharacterized protein</fullName>
    </submittedName>
</protein>
<name>A0ABW3ZVV8_9BACI</name>
<evidence type="ECO:0000313" key="3">
    <source>
        <dbReference type="Proteomes" id="UP001597178"/>
    </source>
</evidence>
<evidence type="ECO:0000313" key="2">
    <source>
        <dbReference type="EMBL" id="MFD1362486.1"/>
    </source>
</evidence>
<organism evidence="2 3">
    <name type="scientific">Lentibacillus salinarum</name>
    <dbReference type="NCBI Taxonomy" id="446820"/>
    <lineage>
        <taxon>Bacteria</taxon>
        <taxon>Bacillati</taxon>
        <taxon>Bacillota</taxon>
        <taxon>Bacilli</taxon>
        <taxon>Bacillales</taxon>
        <taxon>Bacillaceae</taxon>
        <taxon>Lentibacillus</taxon>
    </lineage>
</organism>
<reference evidence="3" key="1">
    <citation type="journal article" date="2019" name="Int. J. Syst. Evol. Microbiol.">
        <title>The Global Catalogue of Microorganisms (GCM) 10K type strain sequencing project: providing services to taxonomists for standard genome sequencing and annotation.</title>
        <authorList>
            <consortium name="The Broad Institute Genomics Platform"/>
            <consortium name="The Broad Institute Genome Sequencing Center for Infectious Disease"/>
            <person name="Wu L."/>
            <person name="Ma J."/>
        </authorList>
    </citation>
    <scope>NUCLEOTIDE SEQUENCE [LARGE SCALE GENOMIC DNA]</scope>
    <source>
        <strain evidence="3">CCUG 54822</strain>
    </source>
</reference>
<proteinExistence type="predicted"/>
<feature type="region of interest" description="Disordered" evidence="1">
    <location>
        <begin position="1"/>
        <end position="48"/>
    </location>
</feature>
<evidence type="ECO:0000256" key="1">
    <source>
        <dbReference type="SAM" id="MobiDB-lite"/>
    </source>
</evidence>
<gene>
    <name evidence="2" type="ORF">ACFQ4A_12540</name>
</gene>